<comment type="caution">
    <text evidence="3">The sequence shown here is derived from an EMBL/GenBank/DDBJ whole genome shotgun (WGS) entry which is preliminary data.</text>
</comment>
<proteinExistence type="predicted"/>
<feature type="compositionally biased region" description="Basic and acidic residues" evidence="1">
    <location>
        <begin position="94"/>
        <end position="113"/>
    </location>
</feature>
<dbReference type="InterPro" id="IPR045255">
    <property type="entry name" value="RanBP1-like"/>
</dbReference>
<dbReference type="Pfam" id="PF00638">
    <property type="entry name" value="Ran_BP1"/>
    <property type="match status" value="1"/>
</dbReference>
<dbReference type="InterPro" id="IPR000156">
    <property type="entry name" value="Ran_bind_dom"/>
</dbReference>
<feature type="compositionally biased region" description="Basic and acidic residues" evidence="1">
    <location>
        <begin position="10"/>
        <end position="30"/>
    </location>
</feature>
<dbReference type="AlphaFoldDB" id="A0A8H4IP42"/>
<dbReference type="SUPFAM" id="SSF50729">
    <property type="entry name" value="PH domain-like"/>
    <property type="match status" value="1"/>
</dbReference>
<feature type="region of interest" description="Disordered" evidence="1">
    <location>
        <begin position="1"/>
        <end position="113"/>
    </location>
</feature>
<dbReference type="OrthoDB" id="2357150at2759"/>
<dbReference type="GO" id="GO:0005737">
    <property type="term" value="C:cytoplasm"/>
    <property type="evidence" value="ECO:0007669"/>
    <property type="project" value="TreeGrafter"/>
</dbReference>
<evidence type="ECO:0000313" key="3">
    <source>
        <dbReference type="EMBL" id="KAF4304666.1"/>
    </source>
</evidence>
<dbReference type="InterPro" id="IPR045256">
    <property type="entry name" value="RanBP1_RanBD"/>
</dbReference>
<dbReference type="InterPro" id="IPR011993">
    <property type="entry name" value="PH-like_dom_sf"/>
</dbReference>
<feature type="domain" description="RanBD1" evidence="2">
    <location>
        <begin position="110"/>
        <end position="247"/>
    </location>
</feature>
<protein>
    <submittedName>
        <fullName evidence="3">Ran binding protein 1</fullName>
    </submittedName>
</protein>
<evidence type="ECO:0000313" key="4">
    <source>
        <dbReference type="Proteomes" id="UP000572817"/>
    </source>
</evidence>
<dbReference type="EMBL" id="WWBZ02000051">
    <property type="protein sequence ID" value="KAF4304666.1"/>
    <property type="molecule type" value="Genomic_DNA"/>
</dbReference>
<sequence>MAEPSSTKLDPAEEAKQGLEPQLAKDETEKVTAGAAESKDKDEKPTEGSGVTDKVAGAASATTSAVFSMFGGGPKKEKKEEEDVDEPSGSSKAKKADDEESPENHEPDVEFKPVVHLTEKVETKTNEELEEQVFKMRAKLFKFDRESREWKERGTGDVRLLKHKENGKTRLVMRRDKTLKVCANHYVVPDMKLSPNVGSDRSWVWNAAADVSEGEPEAQTLAIRFANSENANLFKEAFIKAQQENEALFAKE</sequence>
<gene>
    <name evidence="3" type="ORF">GTA08_BOTSDO07924</name>
</gene>
<reference evidence="3" key="1">
    <citation type="submission" date="2020-04" db="EMBL/GenBank/DDBJ databases">
        <title>Genome Assembly and Annotation of Botryosphaeria dothidea sdau 11-99, a Latent Pathogen of Apple Fruit Ring Rot in China.</title>
        <authorList>
            <person name="Yu C."/>
            <person name="Diao Y."/>
            <person name="Lu Q."/>
            <person name="Zhao J."/>
            <person name="Cui S."/>
            <person name="Peng C."/>
            <person name="He B."/>
            <person name="Liu H."/>
        </authorList>
    </citation>
    <scope>NUCLEOTIDE SEQUENCE [LARGE SCALE GENOMIC DNA]</scope>
    <source>
        <strain evidence="3">Sdau11-99</strain>
    </source>
</reference>
<dbReference type="FunFam" id="2.30.29.30:FF:000254">
    <property type="entry name" value="Ran-specific GTPase-activating protein 1"/>
    <property type="match status" value="1"/>
</dbReference>
<dbReference type="PROSITE" id="PS50196">
    <property type="entry name" value="RANBD1"/>
    <property type="match status" value="1"/>
</dbReference>
<evidence type="ECO:0000256" key="1">
    <source>
        <dbReference type="SAM" id="MobiDB-lite"/>
    </source>
</evidence>
<dbReference type="GO" id="GO:0005096">
    <property type="term" value="F:GTPase activator activity"/>
    <property type="evidence" value="ECO:0007669"/>
    <property type="project" value="TreeGrafter"/>
</dbReference>
<dbReference type="CDD" id="cd13179">
    <property type="entry name" value="RanBD_RanBP1"/>
    <property type="match status" value="1"/>
</dbReference>
<accession>A0A8H4IP42</accession>
<evidence type="ECO:0000259" key="2">
    <source>
        <dbReference type="PROSITE" id="PS50196"/>
    </source>
</evidence>
<dbReference type="GO" id="GO:0006913">
    <property type="term" value="P:nucleocytoplasmic transport"/>
    <property type="evidence" value="ECO:0007669"/>
    <property type="project" value="InterPro"/>
</dbReference>
<dbReference type="PANTHER" id="PTHR23138:SF87">
    <property type="entry name" value="E3 SUMO-PROTEIN LIGASE RANBP2"/>
    <property type="match status" value="1"/>
</dbReference>
<keyword evidence="4" id="KW-1185">Reference proteome</keyword>
<dbReference type="Proteomes" id="UP000572817">
    <property type="component" value="Unassembled WGS sequence"/>
</dbReference>
<dbReference type="Gene3D" id="2.30.29.30">
    <property type="entry name" value="Pleckstrin-homology domain (PH domain)/Phosphotyrosine-binding domain (PTB)"/>
    <property type="match status" value="1"/>
</dbReference>
<dbReference type="SMART" id="SM00160">
    <property type="entry name" value="RanBD"/>
    <property type="match status" value="1"/>
</dbReference>
<name>A0A8H4IP42_9PEZI</name>
<organism evidence="3 4">
    <name type="scientific">Botryosphaeria dothidea</name>
    <dbReference type="NCBI Taxonomy" id="55169"/>
    <lineage>
        <taxon>Eukaryota</taxon>
        <taxon>Fungi</taxon>
        <taxon>Dikarya</taxon>
        <taxon>Ascomycota</taxon>
        <taxon>Pezizomycotina</taxon>
        <taxon>Dothideomycetes</taxon>
        <taxon>Dothideomycetes incertae sedis</taxon>
        <taxon>Botryosphaeriales</taxon>
        <taxon>Botryosphaeriaceae</taxon>
        <taxon>Botryosphaeria</taxon>
    </lineage>
</organism>
<feature type="compositionally biased region" description="Basic and acidic residues" evidence="1">
    <location>
        <begin position="37"/>
        <end position="46"/>
    </location>
</feature>
<feature type="compositionally biased region" description="Low complexity" evidence="1">
    <location>
        <begin position="55"/>
        <end position="66"/>
    </location>
</feature>
<dbReference type="GO" id="GO:0005643">
    <property type="term" value="C:nuclear pore"/>
    <property type="evidence" value="ECO:0007669"/>
    <property type="project" value="TreeGrafter"/>
</dbReference>
<dbReference type="PANTHER" id="PTHR23138">
    <property type="entry name" value="RAN BINDING PROTEIN"/>
    <property type="match status" value="1"/>
</dbReference>